<keyword evidence="3" id="KW-1185">Reference proteome</keyword>
<comment type="caution">
    <text evidence="2">The sequence shown here is derived from an EMBL/GenBank/DDBJ whole genome shotgun (WGS) entry which is preliminary data.</text>
</comment>
<dbReference type="EMBL" id="JBJUIK010000016">
    <property type="protein sequence ID" value="KAL3499197.1"/>
    <property type="molecule type" value="Genomic_DNA"/>
</dbReference>
<dbReference type="PANTHER" id="PTHR32002">
    <property type="entry name" value="PROTEIN NLP8"/>
    <property type="match status" value="1"/>
</dbReference>
<proteinExistence type="predicted"/>
<dbReference type="InterPro" id="IPR045012">
    <property type="entry name" value="NLP"/>
</dbReference>
<reference evidence="2 3" key="1">
    <citation type="submission" date="2024-11" db="EMBL/GenBank/DDBJ databases">
        <title>A near-complete genome assembly of Cinchona calisaya.</title>
        <authorList>
            <person name="Lian D.C."/>
            <person name="Zhao X.W."/>
            <person name="Wei L."/>
        </authorList>
    </citation>
    <scope>NUCLEOTIDE SEQUENCE [LARGE SCALE GENOMIC DNA]</scope>
    <source>
        <tissue evidence="2">Nenye</tissue>
    </source>
</reference>
<feature type="region of interest" description="Disordered" evidence="1">
    <location>
        <begin position="195"/>
        <end position="216"/>
    </location>
</feature>
<evidence type="ECO:0008006" key="4">
    <source>
        <dbReference type="Google" id="ProtNLM"/>
    </source>
</evidence>
<dbReference type="PANTHER" id="PTHR32002:SF35">
    <property type="entry name" value="PROTEIN NLP6"/>
    <property type="match status" value="1"/>
</dbReference>
<organism evidence="2 3">
    <name type="scientific">Cinchona calisaya</name>
    <dbReference type="NCBI Taxonomy" id="153742"/>
    <lineage>
        <taxon>Eukaryota</taxon>
        <taxon>Viridiplantae</taxon>
        <taxon>Streptophyta</taxon>
        <taxon>Embryophyta</taxon>
        <taxon>Tracheophyta</taxon>
        <taxon>Spermatophyta</taxon>
        <taxon>Magnoliopsida</taxon>
        <taxon>eudicotyledons</taxon>
        <taxon>Gunneridae</taxon>
        <taxon>Pentapetalae</taxon>
        <taxon>asterids</taxon>
        <taxon>lamiids</taxon>
        <taxon>Gentianales</taxon>
        <taxon>Rubiaceae</taxon>
        <taxon>Cinchonoideae</taxon>
        <taxon>Cinchoneae</taxon>
        <taxon>Cinchona</taxon>
    </lineage>
</organism>
<evidence type="ECO:0000256" key="1">
    <source>
        <dbReference type="SAM" id="MobiDB-lite"/>
    </source>
</evidence>
<dbReference type="AlphaFoldDB" id="A0ABD2XUV4"/>
<gene>
    <name evidence="2" type="ORF">ACH5RR_038290</name>
</gene>
<protein>
    <recommendedName>
        <fullName evidence="4">NIN-like protein</fullName>
    </recommendedName>
</protein>
<evidence type="ECO:0000313" key="3">
    <source>
        <dbReference type="Proteomes" id="UP001630127"/>
    </source>
</evidence>
<feature type="compositionally biased region" description="Low complexity" evidence="1">
    <location>
        <begin position="206"/>
        <end position="216"/>
    </location>
</feature>
<accession>A0ABD2XUV4</accession>
<sequence length="316" mass="35514">MELHKMDDGGGWPDDPVLPILEEIDRDDFYDDCSIGEFLSYYTNKSKDEVSNLRWVNGKSSTVFWHQKEDESEAASTACPSDSLLLANYMGGRTTPTHEPNKETLQHKIISVLRSLSLPKYSECLIQLWAPTKIRGHMLLTTSAQPFGLSYSINSDEEEESPPEQPHPHNYLFHKGLCRYRKRCLGVMYDVTDHGGNTESGGGGSSSTSSQQQQQLLQFGPPERVFKQGFPERSPNIGHYNPEEFPQLQNYAINECGIETYLALPLFESTGGHHCLGVLEIVSVRSLFFQFEDISAVSFLETLEVSSMPHSSLNLD</sequence>
<name>A0ABD2XUV4_9GENT</name>
<dbReference type="Proteomes" id="UP001630127">
    <property type="component" value="Unassembled WGS sequence"/>
</dbReference>
<evidence type="ECO:0000313" key="2">
    <source>
        <dbReference type="EMBL" id="KAL3499197.1"/>
    </source>
</evidence>